<accession>A0ABV2VBZ7</accession>
<dbReference type="InterPro" id="IPR039708">
    <property type="entry name" value="MT1774/Rv1733c-like"/>
</dbReference>
<keyword evidence="3" id="KW-1185">Reference proteome</keyword>
<name>A0ABV2VBZ7_9ACTN</name>
<gene>
    <name evidence="2" type="ORF">ABZZ21_41340</name>
</gene>
<protein>
    <submittedName>
        <fullName evidence="2">Uncharacterized protein</fullName>
    </submittedName>
</protein>
<dbReference type="PANTHER" id="PTHR42305:SF1">
    <property type="entry name" value="MEMBRANE PROTEIN RV1733C-RELATED"/>
    <property type="match status" value="1"/>
</dbReference>
<reference evidence="2 3" key="1">
    <citation type="submission" date="2024-06" db="EMBL/GenBank/DDBJ databases">
        <title>The Natural Products Discovery Center: Release of the First 8490 Sequenced Strains for Exploring Actinobacteria Biosynthetic Diversity.</title>
        <authorList>
            <person name="Kalkreuter E."/>
            <person name="Kautsar S.A."/>
            <person name="Yang D."/>
            <person name="Bader C.D."/>
            <person name="Teijaro C.N."/>
            <person name="Fluegel L."/>
            <person name="Davis C.M."/>
            <person name="Simpson J.R."/>
            <person name="Lauterbach L."/>
            <person name="Steele A.D."/>
            <person name="Gui C."/>
            <person name="Meng S."/>
            <person name="Li G."/>
            <person name="Viehrig K."/>
            <person name="Ye F."/>
            <person name="Su P."/>
            <person name="Kiefer A.F."/>
            <person name="Nichols A."/>
            <person name="Cepeda A.J."/>
            <person name="Yan W."/>
            <person name="Fan B."/>
            <person name="Jiang Y."/>
            <person name="Adhikari A."/>
            <person name="Zheng C.-J."/>
            <person name="Schuster L."/>
            <person name="Cowan T.M."/>
            <person name="Smanski M.J."/>
            <person name="Chevrette M.G."/>
            <person name="De Carvalho L.P.S."/>
            <person name="Shen B."/>
        </authorList>
    </citation>
    <scope>NUCLEOTIDE SEQUENCE [LARGE SCALE GENOMIC DNA]</scope>
    <source>
        <strain evidence="2 3">NPDC006434</strain>
    </source>
</reference>
<dbReference type="EMBL" id="JBEXPZ010000088">
    <property type="protein sequence ID" value="MET9850882.1"/>
    <property type="molecule type" value="Genomic_DNA"/>
</dbReference>
<proteinExistence type="predicted"/>
<evidence type="ECO:0000256" key="1">
    <source>
        <dbReference type="SAM" id="Phobius"/>
    </source>
</evidence>
<sequence>MLKRCREVLLWRWRRNPLKRRSDVAEAWVGLAAVAVVLFAAPTAGVTAAAVAERSALTQSQGLRRVTAQLVEAAPAATVARFAGSADDELVRATVRWTTDGSSRTGTALVAADRKAGSRTTVWLDASDRVRPAPPTPAQARAQGVVTGTTAAMGAALLVLGLRWAARVRLDRRRWARWERDWAAFDAHRGHRGHRHA</sequence>
<dbReference type="RefSeq" id="WP_355404382.1">
    <property type="nucleotide sequence ID" value="NZ_JBEGHN010000001.1"/>
</dbReference>
<evidence type="ECO:0000313" key="3">
    <source>
        <dbReference type="Proteomes" id="UP001550210"/>
    </source>
</evidence>
<dbReference type="PANTHER" id="PTHR42305">
    <property type="entry name" value="MEMBRANE PROTEIN RV1733C-RELATED"/>
    <property type="match status" value="1"/>
</dbReference>
<comment type="caution">
    <text evidence="2">The sequence shown here is derived from an EMBL/GenBank/DDBJ whole genome shotgun (WGS) entry which is preliminary data.</text>
</comment>
<evidence type="ECO:0000313" key="2">
    <source>
        <dbReference type="EMBL" id="MET9850882.1"/>
    </source>
</evidence>
<feature type="transmembrane region" description="Helical" evidence="1">
    <location>
        <begin position="145"/>
        <end position="166"/>
    </location>
</feature>
<dbReference type="Proteomes" id="UP001550210">
    <property type="component" value="Unassembled WGS sequence"/>
</dbReference>
<keyword evidence="1" id="KW-0812">Transmembrane</keyword>
<keyword evidence="1" id="KW-1133">Transmembrane helix</keyword>
<organism evidence="2 3">
    <name type="scientific">Streptomyces ossamyceticus</name>
    <dbReference type="NCBI Taxonomy" id="249581"/>
    <lineage>
        <taxon>Bacteria</taxon>
        <taxon>Bacillati</taxon>
        <taxon>Actinomycetota</taxon>
        <taxon>Actinomycetes</taxon>
        <taxon>Kitasatosporales</taxon>
        <taxon>Streptomycetaceae</taxon>
        <taxon>Streptomyces</taxon>
    </lineage>
</organism>
<keyword evidence="1" id="KW-0472">Membrane</keyword>